<name>A0ACC2FFY7_DALPE</name>
<keyword evidence="2" id="KW-1185">Reference proteome</keyword>
<reference evidence="1" key="1">
    <citation type="submission" date="2021-05" db="EMBL/GenBank/DDBJ databases">
        <authorList>
            <person name="Pan Q."/>
            <person name="Jouanno E."/>
            <person name="Zahm M."/>
            <person name="Klopp C."/>
            <person name="Cabau C."/>
            <person name="Louis A."/>
            <person name="Berthelot C."/>
            <person name="Parey E."/>
            <person name="Roest Crollius H."/>
            <person name="Montfort J."/>
            <person name="Robinson-Rechavi M."/>
            <person name="Bouchez O."/>
            <person name="Lampietro C."/>
            <person name="Lopez Roques C."/>
            <person name="Donnadieu C."/>
            <person name="Postlethwait J."/>
            <person name="Bobe J."/>
            <person name="Dillon D."/>
            <person name="Chandos A."/>
            <person name="von Hippel F."/>
            <person name="Guiguen Y."/>
        </authorList>
    </citation>
    <scope>NUCLEOTIDE SEQUENCE</scope>
    <source>
        <strain evidence="1">YG-Jan2019</strain>
    </source>
</reference>
<dbReference type="Proteomes" id="UP001157502">
    <property type="component" value="Chromosome 28"/>
</dbReference>
<proteinExistence type="predicted"/>
<protein>
    <submittedName>
        <fullName evidence="1">Uncharacterized protein</fullName>
    </submittedName>
</protein>
<gene>
    <name evidence="1" type="ORF">DPEC_G00298830</name>
</gene>
<dbReference type="EMBL" id="CM055755">
    <property type="protein sequence ID" value="KAJ7990295.1"/>
    <property type="molecule type" value="Genomic_DNA"/>
</dbReference>
<evidence type="ECO:0000313" key="2">
    <source>
        <dbReference type="Proteomes" id="UP001157502"/>
    </source>
</evidence>
<accession>A0ACC2FFY7</accession>
<comment type="caution">
    <text evidence="1">The sequence shown here is derived from an EMBL/GenBank/DDBJ whole genome shotgun (WGS) entry which is preliminary data.</text>
</comment>
<evidence type="ECO:0000313" key="1">
    <source>
        <dbReference type="EMBL" id="KAJ7990295.1"/>
    </source>
</evidence>
<organism evidence="1 2">
    <name type="scientific">Dallia pectoralis</name>
    <name type="common">Alaska blackfish</name>
    <dbReference type="NCBI Taxonomy" id="75939"/>
    <lineage>
        <taxon>Eukaryota</taxon>
        <taxon>Metazoa</taxon>
        <taxon>Chordata</taxon>
        <taxon>Craniata</taxon>
        <taxon>Vertebrata</taxon>
        <taxon>Euteleostomi</taxon>
        <taxon>Actinopterygii</taxon>
        <taxon>Neopterygii</taxon>
        <taxon>Teleostei</taxon>
        <taxon>Protacanthopterygii</taxon>
        <taxon>Esociformes</taxon>
        <taxon>Umbridae</taxon>
        <taxon>Dallia</taxon>
    </lineage>
</organism>
<sequence length="96" mass="10595">MLRDEPGPGKSLQSLKPWPPSSSSALQDLSRRCDLVNRPPDAPQWIYLFLNVWSQSTIPFGHTCGNQVTGNVPSTMNPKGCRILEALAHFEASFLS</sequence>